<dbReference type="Pfam" id="PF14079">
    <property type="entry name" value="DUF4260"/>
    <property type="match status" value="1"/>
</dbReference>
<dbReference type="InterPro" id="IPR025356">
    <property type="entry name" value="DUF4260"/>
</dbReference>
<evidence type="ECO:0000313" key="2">
    <source>
        <dbReference type="EMBL" id="AIZ41389.1"/>
    </source>
</evidence>
<keyword evidence="1" id="KW-0472">Membrane</keyword>
<evidence type="ECO:0000256" key="1">
    <source>
        <dbReference type="SAM" id="Phobius"/>
    </source>
</evidence>
<accession>A0AAU8RZH5</accession>
<evidence type="ECO:0000313" key="3">
    <source>
        <dbReference type="Proteomes" id="UP000030786"/>
    </source>
</evidence>
<evidence type="ECO:0008006" key="4">
    <source>
        <dbReference type="Google" id="ProtNLM"/>
    </source>
</evidence>
<dbReference type="KEGG" id="cbat:M666_07275"/>
<name>A0AAU8RZH5_9FLAO</name>
<keyword evidence="1" id="KW-0812">Transmembrane</keyword>
<organism evidence="2 3">
    <name type="scientific">Cellulophaga baltica 18</name>
    <dbReference type="NCBI Taxonomy" id="1348584"/>
    <lineage>
        <taxon>Bacteria</taxon>
        <taxon>Pseudomonadati</taxon>
        <taxon>Bacteroidota</taxon>
        <taxon>Flavobacteriia</taxon>
        <taxon>Flavobacteriales</taxon>
        <taxon>Flavobacteriaceae</taxon>
        <taxon>Cellulophaga</taxon>
    </lineage>
</organism>
<gene>
    <name evidence="2" type="ORF">M666_07275</name>
</gene>
<protein>
    <recommendedName>
        <fullName evidence="4">DUF4260 domain-containing protein</fullName>
    </recommendedName>
</protein>
<feature type="transmembrane region" description="Helical" evidence="1">
    <location>
        <begin position="41"/>
        <end position="58"/>
    </location>
</feature>
<keyword evidence="1" id="KW-1133">Transmembrane helix</keyword>
<feature type="transmembrane region" description="Helical" evidence="1">
    <location>
        <begin position="12"/>
        <end position="35"/>
    </location>
</feature>
<dbReference type="RefSeq" id="WP_024481934.1">
    <property type="nucleotide sequence ID" value="NZ_CP009976.1"/>
</dbReference>
<dbReference type="Proteomes" id="UP000030786">
    <property type="component" value="Chromosome"/>
</dbReference>
<dbReference type="AlphaFoldDB" id="A0AAU8RZH5"/>
<dbReference type="GeneID" id="78060533"/>
<feature type="transmembrane region" description="Helical" evidence="1">
    <location>
        <begin position="65"/>
        <end position="87"/>
    </location>
</feature>
<reference evidence="2 3" key="1">
    <citation type="journal article" date="2014" name="Environ. Microbiol.">
        <title>Contrasting genomic patterns and infection strategies of two co-existing Bacteroidetes podovirus genera.</title>
        <authorList>
            <person name="Holmfeldt K."/>
            <person name="Howard-Varona C."/>
            <person name="Solonenko N."/>
            <person name="Sullivan M.B."/>
        </authorList>
    </citation>
    <scope>NUCLEOTIDE SEQUENCE [LARGE SCALE GENOMIC DNA]</scope>
    <source>
        <strain evidence="2 3">18</strain>
    </source>
</reference>
<dbReference type="EMBL" id="CP009976">
    <property type="protein sequence ID" value="AIZ41389.1"/>
    <property type="molecule type" value="Genomic_DNA"/>
</dbReference>
<sequence>MKNTIKVEEIAMLVLGIYLFSLLNYQWWWFLLLILTPDFGMIGYLFGNKIGAISYNVFHHKGIAVAIYLLGVYLAIPLWQLAGVILFSHAAMDRVFGYGLKYEKGFKYTHLGEIGK</sequence>
<proteinExistence type="predicted"/>